<dbReference type="InterPro" id="IPR003854">
    <property type="entry name" value="GASA"/>
</dbReference>
<reference evidence="3 4" key="1">
    <citation type="journal article" date="2020" name="BMC Genomics">
        <title>Intraspecific diversification of the crop wild relative Brassica cretica Lam. using demographic model selection.</title>
        <authorList>
            <person name="Kioukis A."/>
            <person name="Michalopoulou V.A."/>
            <person name="Briers L."/>
            <person name="Pirintsos S."/>
            <person name="Studholme D.J."/>
            <person name="Pavlidis P."/>
            <person name="Sarris P.F."/>
        </authorList>
    </citation>
    <scope>NUCLEOTIDE SEQUENCE [LARGE SCALE GENOMIC DNA]</scope>
    <source>
        <strain evidence="4">cv. PFS-1207/04</strain>
    </source>
</reference>
<keyword evidence="2" id="KW-0939">Gibberellin signaling pathway</keyword>
<name>A0ABQ7D7Z9_BRACR</name>
<organism evidence="3 4">
    <name type="scientific">Brassica cretica</name>
    <name type="common">Mustard</name>
    <dbReference type="NCBI Taxonomy" id="69181"/>
    <lineage>
        <taxon>Eukaryota</taxon>
        <taxon>Viridiplantae</taxon>
        <taxon>Streptophyta</taxon>
        <taxon>Embryophyta</taxon>
        <taxon>Tracheophyta</taxon>
        <taxon>Spermatophyta</taxon>
        <taxon>Magnoliopsida</taxon>
        <taxon>eudicotyledons</taxon>
        <taxon>Gunneridae</taxon>
        <taxon>Pentapetalae</taxon>
        <taxon>rosids</taxon>
        <taxon>malvids</taxon>
        <taxon>Brassicales</taxon>
        <taxon>Brassicaceae</taxon>
        <taxon>Brassiceae</taxon>
        <taxon>Brassica</taxon>
    </lineage>
</organism>
<protein>
    <submittedName>
        <fullName evidence="3">Uncharacterized protein</fullName>
    </submittedName>
</protein>
<gene>
    <name evidence="3" type="ORF">DY000_02018024</name>
</gene>
<dbReference type="Proteomes" id="UP000266723">
    <property type="component" value="Unassembled WGS sequence"/>
</dbReference>
<proteinExistence type="inferred from homology"/>
<dbReference type="Pfam" id="PF02704">
    <property type="entry name" value="GASA"/>
    <property type="match status" value="1"/>
</dbReference>
<evidence type="ECO:0000313" key="4">
    <source>
        <dbReference type="Proteomes" id="UP000266723"/>
    </source>
</evidence>
<evidence type="ECO:0000256" key="1">
    <source>
        <dbReference type="ARBA" id="ARBA00010582"/>
    </source>
</evidence>
<dbReference type="PANTHER" id="PTHR23201:SF141">
    <property type="entry name" value="GIBBERELLIN-REGULATED PROTEIN 10"/>
    <property type="match status" value="1"/>
</dbReference>
<comment type="similarity">
    <text evidence="1">Belongs to the GASA family.</text>
</comment>
<dbReference type="PANTHER" id="PTHR23201">
    <property type="entry name" value="EXTENSIN, PROLINE-RICH PROTEIN"/>
    <property type="match status" value="1"/>
</dbReference>
<dbReference type="EMBL" id="QGKV02000759">
    <property type="protein sequence ID" value="KAF3568417.1"/>
    <property type="molecule type" value="Genomic_DNA"/>
</dbReference>
<evidence type="ECO:0000313" key="3">
    <source>
        <dbReference type="EMBL" id="KAF3568417.1"/>
    </source>
</evidence>
<keyword evidence="4" id="KW-1185">Reference proteome</keyword>
<accession>A0ABQ7D7Z9</accession>
<comment type="caution">
    <text evidence="3">The sequence shown here is derived from an EMBL/GenBank/DDBJ whole genome shotgun (WGS) entry which is preliminary data.</text>
</comment>
<evidence type="ECO:0000256" key="2">
    <source>
        <dbReference type="ARBA" id="ARBA00022941"/>
    </source>
</evidence>
<sequence>MLSNADLSPCNGKCNARCLKAGRQDRCLKYCNICCEKCDDHCVPSGTYGNKDECPCYRDTKNSNGKPKCP</sequence>